<dbReference type="InterPro" id="IPR028889">
    <property type="entry name" value="USP"/>
</dbReference>
<feature type="coiled-coil region" evidence="4">
    <location>
        <begin position="92"/>
        <end position="126"/>
    </location>
</feature>
<comment type="catalytic activity">
    <reaction evidence="1 3">
        <text>Thiol-dependent hydrolysis of ester, thioester, amide, peptide and isopeptide bonds formed by the C-terminal Gly of ubiquitin (a 76-residue protein attached to proteins as an intracellular targeting signal).</text>
        <dbReference type="EC" id="3.4.19.12"/>
    </reaction>
</comment>
<evidence type="ECO:0000256" key="1">
    <source>
        <dbReference type="ARBA" id="ARBA00000707"/>
    </source>
</evidence>
<evidence type="ECO:0000259" key="6">
    <source>
        <dbReference type="PROSITE" id="PS50235"/>
    </source>
</evidence>
<dbReference type="GO" id="GO:0006508">
    <property type="term" value="P:proteolysis"/>
    <property type="evidence" value="ECO:0007669"/>
    <property type="project" value="UniProtKB-KW"/>
</dbReference>
<dbReference type="SUPFAM" id="SSF140856">
    <property type="entry name" value="USP8 N-terminal domain-like"/>
    <property type="match status" value="1"/>
</dbReference>
<dbReference type="InterPro" id="IPR015063">
    <property type="entry name" value="USP8_dimer"/>
</dbReference>
<dbReference type="AlphaFoldDB" id="A0A3M7RPZ6"/>
<dbReference type="InterPro" id="IPR018200">
    <property type="entry name" value="USP_CS"/>
</dbReference>
<dbReference type="Pfam" id="PF00443">
    <property type="entry name" value="UCH"/>
    <property type="match status" value="1"/>
</dbReference>
<name>A0A3M7RPZ6_BRAPC</name>
<dbReference type="Proteomes" id="UP000276133">
    <property type="component" value="Unassembled WGS sequence"/>
</dbReference>
<evidence type="ECO:0000256" key="2">
    <source>
        <dbReference type="ARBA" id="ARBA00009085"/>
    </source>
</evidence>
<reference evidence="7 8" key="1">
    <citation type="journal article" date="2018" name="Sci. Rep.">
        <title>Genomic signatures of local adaptation to the degree of environmental predictability in rotifers.</title>
        <authorList>
            <person name="Franch-Gras L."/>
            <person name="Hahn C."/>
            <person name="Garcia-Roger E.M."/>
            <person name="Carmona M.J."/>
            <person name="Serra M."/>
            <person name="Gomez A."/>
        </authorList>
    </citation>
    <scope>NUCLEOTIDE SEQUENCE [LARGE SCALE GENOMIC DNA]</scope>
    <source>
        <strain evidence="7">HYR1</strain>
    </source>
</reference>
<keyword evidence="8" id="KW-1185">Reference proteome</keyword>
<dbReference type="InterPro" id="IPR036873">
    <property type="entry name" value="Rhodanese-like_dom_sf"/>
</dbReference>
<keyword evidence="3" id="KW-0833">Ubl conjugation pathway</keyword>
<dbReference type="PROSITE" id="PS00973">
    <property type="entry name" value="USP_2"/>
    <property type="match status" value="1"/>
</dbReference>
<dbReference type="Pfam" id="PF08969">
    <property type="entry name" value="USP8_dimer"/>
    <property type="match status" value="1"/>
</dbReference>
<dbReference type="PANTHER" id="PTHR21646">
    <property type="entry name" value="UBIQUITIN CARBOXYL-TERMINAL HYDROLASE"/>
    <property type="match status" value="1"/>
</dbReference>
<keyword evidence="4" id="KW-0175">Coiled coil</keyword>
<dbReference type="PANTHER" id="PTHR21646:SF46">
    <property type="entry name" value="UBIQUITIN CARBOXYL-TERMINAL HYDROLASE"/>
    <property type="match status" value="1"/>
</dbReference>
<dbReference type="CDD" id="cd02674">
    <property type="entry name" value="Peptidase_C19R"/>
    <property type="match status" value="1"/>
</dbReference>
<evidence type="ECO:0000313" key="7">
    <source>
        <dbReference type="EMBL" id="RNA25626.1"/>
    </source>
</evidence>
<evidence type="ECO:0000256" key="3">
    <source>
        <dbReference type="RuleBase" id="RU366025"/>
    </source>
</evidence>
<dbReference type="Gene3D" id="1.20.58.80">
    <property type="entry name" value="Phosphotransferase system, lactose/cellobiose-type IIA subunit"/>
    <property type="match status" value="1"/>
</dbReference>
<dbReference type="Gene3D" id="3.40.250.10">
    <property type="entry name" value="Rhodanese-like domain"/>
    <property type="match status" value="1"/>
</dbReference>
<evidence type="ECO:0000256" key="5">
    <source>
        <dbReference type="SAM" id="MobiDB-lite"/>
    </source>
</evidence>
<sequence>MALPASKKDLTYSSFEEFRQKTSFDFSKLDFNRPSICNSLLKLYDQGTLCLSTGEDEKAYMLLYRFFEGYLKLKSSKLYKQDRNYVENFISKEKLSKSMVVLETLNEQIKQRYQEREEEKKQITKIEPPKVQPEIKSPIIKNVINPTQFTDLIRQNVYTILLVDIRDQTDFENSRLNLDYLMTLEAKEKKLISYINIPGDLIDTTSWKIVDALAKKDSNSGQIFSQRKNFDFLIFFDLDSFFNDLKSDSKLMILKRAVYEFDLEKVKNEPVILDGGWSQWLVYYPACKTVSIQNNTCEPNAQEKKIHIEYSEVVEQNEVVQEPAQKPEEPNPKPTIDRTNKPKEKEKEKENAKVEPVLNPIENRQKNNLAENELNFKNSTLQNFLPTKILSRVNKPQLQANNYEPLNETIFNSVYAPRFKFLHTPFMKDGDNKVLNPVTGIFSYENKPGGFNAEAKVKNEKNVAKENKPALKRTFSSPNITDLENSAEDKPSGFKTLAKPLVDRANKPSMQENMMVSRIEDLEPVYAKIRPGLTGIRNLGNTCFMNSIIQCLSNTEPFVKYFLSGQFRKDLNRKNKLGFKGEIADEFAVIMNALWTGRFRVISTHRFKFLIEEFNQLFKSNEQQDAQEFLLFLLDGLHEDLNRVRIRPKISTQDDENCESPDKAWKDHLSMNNSIIVDLFQGQFRSTVTCSTCGKKSVKFDAFMYLTLPIFTSKCNLHECLDLFLRSENMSGESKWKCPNCKQYRDATKKIDIWKLPPLLIIHLKRFKYEGVWRDKITSNVDYPIENLDLNRFLTGPTVSGVSNNYRLYGITNHIGTMDGGHYISMCRHLEMDRWVKYDDSDVKELSSTSALKSPASYILFYSRY</sequence>
<proteinExistence type="inferred from homology"/>
<dbReference type="OrthoDB" id="292964at2759"/>
<evidence type="ECO:0000256" key="4">
    <source>
        <dbReference type="SAM" id="Coils"/>
    </source>
</evidence>
<dbReference type="GO" id="GO:0016579">
    <property type="term" value="P:protein deubiquitination"/>
    <property type="evidence" value="ECO:0007669"/>
    <property type="project" value="InterPro"/>
</dbReference>
<dbReference type="EC" id="3.4.19.12" evidence="3"/>
<feature type="domain" description="USP" evidence="6">
    <location>
        <begin position="534"/>
        <end position="865"/>
    </location>
</feature>
<dbReference type="PROSITE" id="PS50235">
    <property type="entry name" value="USP_3"/>
    <property type="match status" value="1"/>
</dbReference>
<feature type="compositionally biased region" description="Basic and acidic residues" evidence="5">
    <location>
        <begin position="325"/>
        <end position="352"/>
    </location>
</feature>
<dbReference type="SUPFAM" id="SSF52821">
    <property type="entry name" value="Rhodanese/Cell cycle control phosphatase"/>
    <property type="match status" value="1"/>
</dbReference>
<accession>A0A3M7RPZ6</accession>
<dbReference type="PROSITE" id="PS00972">
    <property type="entry name" value="USP_1"/>
    <property type="match status" value="1"/>
</dbReference>
<evidence type="ECO:0000313" key="8">
    <source>
        <dbReference type="Proteomes" id="UP000276133"/>
    </source>
</evidence>
<comment type="caution">
    <text evidence="7">The sequence shown here is derived from an EMBL/GenBank/DDBJ whole genome shotgun (WGS) entry which is preliminary data.</text>
</comment>
<dbReference type="SUPFAM" id="SSF54001">
    <property type="entry name" value="Cysteine proteinases"/>
    <property type="match status" value="1"/>
</dbReference>
<dbReference type="InterPro" id="IPR050185">
    <property type="entry name" value="Ub_carboxyl-term_hydrolase"/>
</dbReference>
<feature type="region of interest" description="Disordered" evidence="5">
    <location>
        <begin position="319"/>
        <end position="352"/>
    </location>
</feature>
<dbReference type="GO" id="GO:0004843">
    <property type="term" value="F:cysteine-type deubiquitinase activity"/>
    <property type="evidence" value="ECO:0007669"/>
    <property type="project" value="UniProtKB-UniRule"/>
</dbReference>
<dbReference type="InterPro" id="IPR038765">
    <property type="entry name" value="Papain-like_cys_pep_sf"/>
</dbReference>
<keyword evidence="3 7" id="KW-0378">Hydrolase</keyword>
<keyword evidence="3" id="KW-0788">Thiol protease</keyword>
<protein>
    <recommendedName>
        <fullName evidence="3">Ubiquitin carboxyl-terminal hydrolase</fullName>
        <ecNumber evidence="3">3.4.19.12</ecNumber>
    </recommendedName>
</protein>
<organism evidence="7 8">
    <name type="scientific">Brachionus plicatilis</name>
    <name type="common">Marine rotifer</name>
    <name type="synonym">Brachionus muelleri</name>
    <dbReference type="NCBI Taxonomy" id="10195"/>
    <lineage>
        <taxon>Eukaryota</taxon>
        <taxon>Metazoa</taxon>
        <taxon>Spiralia</taxon>
        <taxon>Gnathifera</taxon>
        <taxon>Rotifera</taxon>
        <taxon>Eurotatoria</taxon>
        <taxon>Monogononta</taxon>
        <taxon>Pseudotrocha</taxon>
        <taxon>Ploima</taxon>
        <taxon>Brachionidae</taxon>
        <taxon>Brachionus</taxon>
    </lineage>
</organism>
<dbReference type="STRING" id="10195.A0A3M7RPZ6"/>
<keyword evidence="3" id="KW-0645">Protease</keyword>
<dbReference type="EMBL" id="REGN01002893">
    <property type="protein sequence ID" value="RNA25626.1"/>
    <property type="molecule type" value="Genomic_DNA"/>
</dbReference>
<gene>
    <name evidence="7" type="ORF">BpHYR1_012323</name>
</gene>
<dbReference type="InterPro" id="IPR001394">
    <property type="entry name" value="Peptidase_C19_UCH"/>
</dbReference>
<comment type="similarity">
    <text evidence="2 3">Belongs to the peptidase C19 family.</text>
</comment>
<dbReference type="Gene3D" id="3.90.70.10">
    <property type="entry name" value="Cysteine proteinases"/>
    <property type="match status" value="1"/>
</dbReference>